<name>A0ABX9XMZ5_9PSED</name>
<dbReference type="EMBL" id="RKKU01000001">
    <property type="protein sequence ID" value="ROZ88431.1"/>
    <property type="molecule type" value="Genomic_DNA"/>
</dbReference>
<protein>
    <recommendedName>
        <fullName evidence="3">Antitoxin</fullName>
    </recommendedName>
</protein>
<proteinExistence type="predicted"/>
<sequence>MLELDKAFKDSRTRYIVDDMEQSKTILFNPPADDLEAALKTGREVSAEEWDQFVTKSMRKEQSHD</sequence>
<gene>
    <name evidence="1" type="ORF">EF096_01705</name>
</gene>
<evidence type="ECO:0000313" key="1">
    <source>
        <dbReference type="EMBL" id="ROZ88431.1"/>
    </source>
</evidence>
<accession>A0ABX9XMZ5</accession>
<organism evidence="1 2">
    <name type="scientific">Pseudomonas neustonica</name>
    <dbReference type="NCBI Taxonomy" id="2487346"/>
    <lineage>
        <taxon>Bacteria</taxon>
        <taxon>Pseudomonadati</taxon>
        <taxon>Pseudomonadota</taxon>
        <taxon>Gammaproteobacteria</taxon>
        <taxon>Pseudomonadales</taxon>
        <taxon>Pseudomonadaceae</taxon>
        <taxon>Pseudomonas</taxon>
    </lineage>
</organism>
<evidence type="ECO:0000313" key="2">
    <source>
        <dbReference type="Proteomes" id="UP000275199"/>
    </source>
</evidence>
<reference evidence="1 2" key="1">
    <citation type="submission" date="2018-11" db="EMBL/GenBank/DDBJ databases">
        <authorList>
            <person name="Jang G.I."/>
            <person name="Hwang C.Y."/>
        </authorList>
    </citation>
    <scope>NUCLEOTIDE SEQUENCE [LARGE SCALE GENOMIC DNA]</scope>
    <source>
        <strain evidence="1 2">SSM26</strain>
    </source>
</reference>
<comment type="caution">
    <text evidence="1">The sequence shown here is derived from an EMBL/GenBank/DDBJ whole genome shotgun (WGS) entry which is preliminary data.</text>
</comment>
<evidence type="ECO:0008006" key="3">
    <source>
        <dbReference type="Google" id="ProtNLM"/>
    </source>
</evidence>
<dbReference type="Proteomes" id="UP000275199">
    <property type="component" value="Unassembled WGS sequence"/>
</dbReference>
<dbReference type="RefSeq" id="WP_123887869.1">
    <property type="nucleotide sequence ID" value="NZ_RKKU01000001.1"/>
</dbReference>
<keyword evidence="2" id="KW-1185">Reference proteome</keyword>